<evidence type="ECO:0000259" key="1">
    <source>
        <dbReference type="Pfam" id="PF13349"/>
    </source>
</evidence>
<accession>A0A285VY21</accession>
<organism evidence="2 3">
    <name type="scientific">Ornithinimicrobium cerasi</name>
    <dbReference type="NCBI Taxonomy" id="2248773"/>
    <lineage>
        <taxon>Bacteria</taxon>
        <taxon>Bacillati</taxon>
        <taxon>Actinomycetota</taxon>
        <taxon>Actinomycetes</taxon>
        <taxon>Micrococcales</taxon>
        <taxon>Ornithinimicrobiaceae</taxon>
        <taxon>Ornithinimicrobium</taxon>
    </lineage>
</organism>
<dbReference type="Pfam" id="PF13349">
    <property type="entry name" value="DUF4097"/>
    <property type="match status" value="1"/>
</dbReference>
<reference evidence="3" key="1">
    <citation type="submission" date="2017-08" db="EMBL/GenBank/DDBJ databases">
        <authorList>
            <person name="Varghese N."/>
            <person name="Submissions S."/>
        </authorList>
    </citation>
    <scope>NUCLEOTIDE SEQUENCE [LARGE SCALE GENOMIC DNA]</scope>
    <source>
        <strain evidence="3">USBA17B2</strain>
    </source>
</reference>
<gene>
    <name evidence="2" type="ORF">SAMN05421879_12319</name>
</gene>
<dbReference type="InterPro" id="IPR025164">
    <property type="entry name" value="Toastrack_DUF4097"/>
</dbReference>
<keyword evidence="3" id="KW-1185">Reference proteome</keyword>
<evidence type="ECO:0000313" key="3">
    <source>
        <dbReference type="Proteomes" id="UP000219688"/>
    </source>
</evidence>
<proteinExistence type="predicted"/>
<name>A0A285VY21_9MICO</name>
<dbReference type="EMBL" id="OBQK01000023">
    <property type="protein sequence ID" value="SOC58166.1"/>
    <property type="molecule type" value="Genomic_DNA"/>
</dbReference>
<sequence>MLRAVGVGVTGLLVLGGVMSTAPEMVRRSAEVERAWPAETTELQIEGHVGQVLVREGTGLEPVVVLEKTWSFREPELRMSTEDGVTRLALDCSVGPAVRCAGDWSVVVPAGKEVAVTVNSSTGDVELDGLSGDVTVTSAVGDVRLTGSPGTADLRSSVGTVTALLTEPPNLLRVESSVGDIDVTLPPDVPYAVRTDADVSEVITDVRVDSGSDHVVEVRSGLGTIRIDDE</sequence>
<protein>
    <recommendedName>
        <fullName evidence="1">DUF4097 domain-containing protein</fullName>
    </recommendedName>
</protein>
<dbReference type="AlphaFoldDB" id="A0A285VY21"/>
<dbReference type="Proteomes" id="UP000219688">
    <property type="component" value="Unassembled WGS sequence"/>
</dbReference>
<evidence type="ECO:0000313" key="2">
    <source>
        <dbReference type="EMBL" id="SOC58166.1"/>
    </source>
</evidence>
<feature type="domain" description="DUF4097" evidence="1">
    <location>
        <begin position="116"/>
        <end position="200"/>
    </location>
</feature>